<dbReference type="PANTHER" id="PTHR11102">
    <property type="entry name" value="SEL-1-LIKE PROTEIN"/>
    <property type="match status" value="1"/>
</dbReference>
<evidence type="ECO:0008006" key="3">
    <source>
        <dbReference type="Google" id="ProtNLM"/>
    </source>
</evidence>
<sequence length="213" mass="24730">MDSNLEMSKFIDVNNDENENAPSVLYKKAVSYMDRGYYWEAIDHYEKAANLGYVKAQSDLANLYLYGVEEIGIKSYHPNALKWFRKLAEQGDEEAQFQCDYLYYYDLRNSQESKETIEEFLETSEVEDTNAFKLAGQMYYFGEGIERDVQQGIEYFRRAADQGDVDAQLAVCACCYEIGKLGETISYLNMVETNHYELTDSHKDWIAQIKSNL</sequence>
<dbReference type="InterPro" id="IPR006597">
    <property type="entry name" value="Sel1-like"/>
</dbReference>
<keyword evidence="2" id="KW-1185">Reference proteome</keyword>
<dbReference type="InterPro" id="IPR011990">
    <property type="entry name" value="TPR-like_helical_dom_sf"/>
</dbReference>
<dbReference type="PANTHER" id="PTHR11102:SF160">
    <property type="entry name" value="ERAD-ASSOCIATED E3 UBIQUITIN-PROTEIN LIGASE COMPONENT HRD3"/>
    <property type="match status" value="1"/>
</dbReference>
<name>A0A1L3MPC2_9BACI</name>
<dbReference type="InterPro" id="IPR050767">
    <property type="entry name" value="Sel1_AlgK"/>
</dbReference>
<reference evidence="1 2" key="1">
    <citation type="journal article" date="2016" name="Sci. Rep.">
        <title>Complete genome sequence and transcriptomic analysis of a novel marine strain Bacillus weihaiensis reveals the mechanism of brown algae degradation.</title>
        <authorList>
            <person name="Zhu Y."/>
            <person name="Chen P."/>
            <person name="Bao Y."/>
            <person name="Men Y."/>
            <person name="Zeng Y."/>
            <person name="Yang J."/>
            <person name="Sun J."/>
            <person name="Sun Y."/>
        </authorList>
    </citation>
    <scope>NUCLEOTIDE SEQUENCE [LARGE SCALE GENOMIC DNA]</scope>
    <source>
        <strain evidence="1 2">Alg07</strain>
    </source>
</reference>
<accession>A0A1L3MPC2</accession>
<evidence type="ECO:0000313" key="1">
    <source>
        <dbReference type="EMBL" id="APH04179.1"/>
    </source>
</evidence>
<dbReference type="Proteomes" id="UP000181936">
    <property type="component" value="Chromosome"/>
</dbReference>
<dbReference type="KEGG" id="bwh:A9C19_05155"/>
<dbReference type="SUPFAM" id="SSF81901">
    <property type="entry name" value="HCP-like"/>
    <property type="match status" value="1"/>
</dbReference>
<organism evidence="1 2">
    <name type="scientific">Bacillus weihaiensis</name>
    <dbReference type="NCBI Taxonomy" id="1547283"/>
    <lineage>
        <taxon>Bacteria</taxon>
        <taxon>Bacillati</taxon>
        <taxon>Bacillota</taxon>
        <taxon>Bacilli</taxon>
        <taxon>Bacillales</taxon>
        <taxon>Bacillaceae</taxon>
        <taxon>Bacillus</taxon>
    </lineage>
</organism>
<dbReference type="Gene3D" id="1.25.40.10">
    <property type="entry name" value="Tetratricopeptide repeat domain"/>
    <property type="match status" value="1"/>
</dbReference>
<dbReference type="SMART" id="SM00671">
    <property type="entry name" value="SEL1"/>
    <property type="match status" value="3"/>
</dbReference>
<dbReference type="RefSeq" id="WP_072578972.1">
    <property type="nucleotide sequence ID" value="NZ_CP016020.1"/>
</dbReference>
<dbReference type="AlphaFoldDB" id="A0A1L3MPC2"/>
<gene>
    <name evidence="1" type="ORF">A9C19_05155</name>
</gene>
<dbReference type="STRING" id="1547283.A9C19_05155"/>
<dbReference type="Pfam" id="PF08238">
    <property type="entry name" value="Sel1"/>
    <property type="match status" value="3"/>
</dbReference>
<proteinExistence type="predicted"/>
<dbReference type="EMBL" id="CP016020">
    <property type="protein sequence ID" value="APH04179.1"/>
    <property type="molecule type" value="Genomic_DNA"/>
</dbReference>
<evidence type="ECO:0000313" key="2">
    <source>
        <dbReference type="Proteomes" id="UP000181936"/>
    </source>
</evidence>
<dbReference type="OrthoDB" id="9816559at2"/>
<protein>
    <recommendedName>
        <fullName evidence="3">Sel1 repeat family protein</fullName>
    </recommendedName>
</protein>